<keyword evidence="2" id="KW-1185">Reference proteome</keyword>
<comment type="caution">
    <text evidence="1">The sequence shown here is derived from an EMBL/GenBank/DDBJ whole genome shotgun (WGS) entry which is preliminary data.</text>
</comment>
<protein>
    <submittedName>
        <fullName evidence="1">Uncharacterized protein</fullName>
    </submittedName>
</protein>
<accession>A0ABV2I5P0</accession>
<reference evidence="1 2" key="1">
    <citation type="submission" date="2024-06" db="EMBL/GenBank/DDBJ databases">
        <title>Genomic Encyclopedia of Type Strains, Phase IV (KMG-IV): sequencing the most valuable type-strain genomes for metagenomic binning, comparative biology and taxonomic classification.</title>
        <authorList>
            <person name="Goeker M."/>
        </authorList>
    </citation>
    <scope>NUCLEOTIDE SEQUENCE [LARGE SCALE GENOMIC DNA]</scope>
    <source>
        <strain evidence="1 2">DSM 29846</strain>
    </source>
</reference>
<gene>
    <name evidence="1" type="ORF">ABID26_007239</name>
</gene>
<name>A0ABV2I5P0_9HYPH</name>
<dbReference type="EMBL" id="JBEPLM010000031">
    <property type="protein sequence ID" value="MET3597813.1"/>
    <property type="molecule type" value="Genomic_DNA"/>
</dbReference>
<organism evidence="1 2">
    <name type="scientific">Mesorhizobium shonense</name>
    <dbReference type="NCBI Taxonomy" id="1209948"/>
    <lineage>
        <taxon>Bacteria</taxon>
        <taxon>Pseudomonadati</taxon>
        <taxon>Pseudomonadota</taxon>
        <taxon>Alphaproteobacteria</taxon>
        <taxon>Hyphomicrobiales</taxon>
        <taxon>Phyllobacteriaceae</taxon>
        <taxon>Mesorhizobium</taxon>
    </lineage>
</organism>
<proteinExistence type="predicted"/>
<evidence type="ECO:0000313" key="1">
    <source>
        <dbReference type="EMBL" id="MET3597813.1"/>
    </source>
</evidence>
<evidence type="ECO:0000313" key="2">
    <source>
        <dbReference type="Proteomes" id="UP001549036"/>
    </source>
</evidence>
<dbReference type="Proteomes" id="UP001549036">
    <property type="component" value="Unassembled WGS sequence"/>
</dbReference>
<sequence length="102" mass="11452">MTLLKRPFCRWSEPGAVAAAAEAEAQAANRRDQVRDALGRDLEAARYVADRAFRQYDAADPENRLVAAELETRWNRALAYVGEIEGKIATHMIPQGRSRHLC</sequence>
<dbReference type="RefSeq" id="WP_354418217.1">
    <property type="nucleotide sequence ID" value="NZ_JBEPLM010000031.1"/>
</dbReference>